<name>A0ABP8LYN0_9BACT</name>
<accession>A0ABP8LYN0</accession>
<keyword evidence="3" id="KW-1185">Reference proteome</keyword>
<evidence type="ECO:0000313" key="2">
    <source>
        <dbReference type="EMBL" id="GAA4440522.1"/>
    </source>
</evidence>
<feature type="chain" id="PRO_5046180576" description="Type IX secretion system membrane protein PorP/SprF" evidence="1">
    <location>
        <begin position="20"/>
        <end position="286"/>
    </location>
</feature>
<sequence length="286" mass="32588">MRIFTLLLSAILFPLAISAQNSIRPNIYLQDMQYYNPASVAIDSMQFMRAAIYTKYKAVDNEADIWKKPANFWLSHAGRIGKSNSFYTLSYVSDAYSFFNRNSVYLGYLRRSRIGKSSFVSFGGRLVGNFDAIRWDKFKLPHRQTGTTKQFNPDLDLGVTYERKGLRAGLGVKNVFANTGEADGATLLKNHREFNINLSYQQYIGRQFSVTPFVLLANERRTLIDTGLSFALADKIRASYALRVNELKSVITLDAELYKGFGVGASYDRSSLVSDKNFDLIIWYRR</sequence>
<dbReference type="InterPro" id="IPR019861">
    <property type="entry name" value="PorP/SprF_Bacteroidetes"/>
</dbReference>
<proteinExistence type="predicted"/>
<dbReference type="EMBL" id="BAABEY010000024">
    <property type="protein sequence ID" value="GAA4440522.1"/>
    <property type="molecule type" value="Genomic_DNA"/>
</dbReference>
<comment type="caution">
    <text evidence="2">The sequence shown here is derived from an EMBL/GenBank/DDBJ whole genome shotgun (WGS) entry which is preliminary data.</text>
</comment>
<keyword evidence="1" id="KW-0732">Signal</keyword>
<dbReference type="Pfam" id="PF11751">
    <property type="entry name" value="PorP_SprF"/>
    <property type="match status" value="1"/>
</dbReference>
<evidence type="ECO:0000313" key="3">
    <source>
        <dbReference type="Proteomes" id="UP001501508"/>
    </source>
</evidence>
<feature type="signal peptide" evidence="1">
    <location>
        <begin position="1"/>
        <end position="19"/>
    </location>
</feature>
<reference evidence="3" key="1">
    <citation type="journal article" date="2019" name="Int. J. Syst. Evol. Microbiol.">
        <title>The Global Catalogue of Microorganisms (GCM) 10K type strain sequencing project: providing services to taxonomists for standard genome sequencing and annotation.</title>
        <authorList>
            <consortium name="The Broad Institute Genomics Platform"/>
            <consortium name="The Broad Institute Genome Sequencing Center for Infectious Disease"/>
            <person name="Wu L."/>
            <person name="Ma J."/>
        </authorList>
    </citation>
    <scope>NUCLEOTIDE SEQUENCE [LARGE SCALE GENOMIC DNA]</scope>
    <source>
        <strain evidence="3">JCM 31920</strain>
    </source>
</reference>
<evidence type="ECO:0000256" key="1">
    <source>
        <dbReference type="SAM" id="SignalP"/>
    </source>
</evidence>
<dbReference type="Proteomes" id="UP001501508">
    <property type="component" value="Unassembled WGS sequence"/>
</dbReference>
<evidence type="ECO:0008006" key="4">
    <source>
        <dbReference type="Google" id="ProtNLM"/>
    </source>
</evidence>
<gene>
    <name evidence="2" type="ORF">GCM10023091_24280</name>
</gene>
<protein>
    <recommendedName>
        <fullName evidence="4">Type IX secretion system membrane protein PorP/SprF</fullName>
    </recommendedName>
</protein>
<dbReference type="RefSeq" id="WP_345029475.1">
    <property type="nucleotide sequence ID" value="NZ_BAABEY010000024.1"/>
</dbReference>
<organism evidence="2 3">
    <name type="scientific">Ravibacter arvi</name>
    <dbReference type="NCBI Taxonomy" id="2051041"/>
    <lineage>
        <taxon>Bacteria</taxon>
        <taxon>Pseudomonadati</taxon>
        <taxon>Bacteroidota</taxon>
        <taxon>Cytophagia</taxon>
        <taxon>Cytophagales</taxon>
        <taxon>Spirosomataceae</taxon>
        <taxon>Ravibacter</taxon>
    </lineage>
</organism>